<dbReference type="Gene3D" id="1.10.287.70">
    <property type="match status" value="1"/>
</dbReference>
<accession>A0A2J7QPS9</accession>
<evidence type="ECO:0000313" key="10">
    <source>
        <dbReference type="EMBL" id="PNF30598.1"/>
    </source>
</evidence>
<keyword evidence="5 9" id="KW-0472">Membrane</keyword>
<evidence type="ECO:0000256" key="1">
    <source>
        <dbReference type="ARBA" id="ARBA00004651"/>
    </source>
</evidence>
<evidence type="ECO:0000256" key="4">
    <source>
        <dbReference type="ARBA" id="ARBA00022989"/>
    </source>
</evidence>
<gene>
    <name evidence="10" type="ORF">B7P43_G06137</name>
</gene>
<comment type="subcellular location">
    <subcellularLocation>
        <location evidence="1">Cell membrane</location>
        <topology evidence="1">Multi-pass membrane protein</topology>
    </subcellularLocation>
</comment>
<dbReference type="SUPFAM" id="SSF53850">
    <property type="entry name" value="Periplasmic binding protein-like II"/>
    <property type="match status" value="1"/>
</dbReference>
<evidence type="ECO:0000256" key="5">
    <source>
        <dbReference type="ARBA" id="ARBA00023136"/>
    </source>
</evidence>
<keyword evidence="3 9" id="KW-0812">Transmembrane</keyword>
<evidence type="ECO:0000256" key="7">
    <source>
        <dbReference type="ARBA" id="ARBA00023180"/>
    </source>
</evidence>
<feature type="transmembrane region" description="Helical" evidence="9">
    <location>
        <begin position="561"/>
        <end position="585"/>
    </location>
</feature>
<evidence type="ECO:0008006" key="12">
    <source>
        <dbReference type="Google" id="ProtNLM"/>
    </source>
</evidence>
<dbReference type="InterPro" id="IPR052192">
    <property type="entry name" value="Insect_Ionotropic_Sensory_Rcpt"/>
</dbReference>
<sequence length="901" mass="102359">METESSLPYSQKSNTRPYPVPDEFTPHFFKIPCHHGMSRPQAADAGHGLQVSKAGAADSRQGVVITKYTWTASMDKQPKLREMDMRFGLLVFGLCPSSGILNKTFRKSDLFPSSGKAPGSRLLSSPLLGYRKRRTRRVWDMDPGERSEGDERAKRMKLFESEEEGGRRWEELQQKGKTATMLWLLTLALFGVLRVTLVSQAHDLLSLEHSHMAQCVGITATQHFAHGRAISVSYPDKGSGNPERALAHFQTDSERHLLQPTLQHLHQKLLWQITTTRPSSASLGVAYDDYWKMGSYIILLWSGGDVQVLMGNLNDQLSALENMGTWNNRAKFLVVVDEPLMDTVGVTLNITKELWKYYRILNVLVLVSQTRDIQYARDVRKRNTKTPIFDLYTWFPYQSEVKCADVEEVVLIDSCIVEDRGRFLKEVPLFPARIHKKFHGCPLKVSAIDLIPLVMKENYTDGDNIVRYKYYGLEAECCKLILEALNLTPVFMPISGFGLKSRVEMLEDLAVGNTDVTFGAYPLHFLVYPFADSTVSYIDDYMSWYVPCGKRVPRMEKVADIFTVSVWLMTGVVFALFVIVMWLGVKRADGTATKESPSYMTIHNSIQNTWAVVLGMAATDMPRTTKVRSYFCLFVWYCFVMSTLFQTYFRSFLVDPGVKERIRTLEELYKSDLVYNYHKENDNYLNFSLPSFYSGIKLRRDECETTEHCLYDLLRANTFAVIDHSFHTDYYTSIIKKPELCTVDVAIYRLSFAMHLAKGSHLVDSFNDVIHGILQAGLIGKWWNDLKMDYKLSAAAHHPSIFPNFADFIQDGNDYFVISVSHIQLALYGIGVGSLVGFVILIGEILHCKLFKKAPPVLTDTGRTRHGERFQNIGSRSLAKSVNEVSKTERGPKIAAARAHP</sequence>
<dbReference type="GO" id="GO:0005886">
    <property type="term" value="C:plasma membrane"/>
    <property type="evidence" value="ECO:0007669"/>
    <property type="project" value="UniProtKB-SubCell"/>
</dbReference>
<evidence type="ECO:0000256" key="8">
    <source>
        <dbReference type="SAM" id="MobiDB-lite"/>
    </source>
</evidence>
<keyword evidence="4 9" id="KW-1133">Transmembrane helix</keyword>
<protein>
    <recommendedName>
        <fullName evidence="12">Ionotropic glutamate receptor C-terminal domain-containing protein</fullName>
    </recommendedName>
</protein>
<organism evidence="10 11">
    <name type="scientific">Cryptotermes secundus</name>
    <dbReference type="NCBI Taxonomy" id="105785"/>
    <lineage>
        <taxon>Eukaryota</taxon>
        <taxon>Metazoa</taxon>
        <taxon>Ecdysozoa</taxon>
        <taxon>Arthropoda</taxon>
        <taxon>Hexapoda</taxon>
        <taxon>Insecta</taxon>
        <taxon>Pterygota</taxon>
        <taxon>Neoptera</taxon>
        <taxon>Polyneoptera</taxon>
        <taxon>Dictyoptera</taxon>
        <taxon>Blattodea</taxon>
        <taxon>Blattoidea</taxon>
        <taxon>Termitoidae</taxon>
        <taxon>Kalotermitidae</taxon>
        <taxon>Cryptotermitinae</taxon>
        <taxon>Cryptotermes</taxon>
    </lineage>
</organism>
<dbReference type="STRING" id="105785.A0A2J7QPS9"/>
<evidence type="ECO:0000313" key="11">
    <source>
        <dbReference type="Proteomes" id="UP000235965"/>
    </source>
</evidence>
<evidence type="ECO:0000256" key="9">
    <source>
        <dbReference type="SAM" id="Phobius"/>
    </source>
</evidence>
<keyword evidence="6" id="KW-0675">Receptor</keyword>
<dbReference type="AlphaFoldDB" id="A0A2J7QPS9"/>
<evidence type="ECO:0000256" key="3">
    <source>
        <dbReference type="ARBA" id="ARBA00022692"/>
    </source>
</evidence>
<keyword evidence="2" id="KW-1003">Cell membrane</keyword>
<dbReference type="OrthoDB" id="6506757at2759"/>
<dbReference type="EMBL" id="NEVH01012087">
    <property type="protein sequence ID" value="PNF30598.1"/>
    <property type="molecule type" value="Genomic_DNA"/>
</dbReference>
<dbReference type="FunCoup" id="A0A2J7QPS9">
    <property type="interactions" value="87"/>
</dbReference>
<reference evidence="10 11" key="1">
    <citation type="submission" date="2017-12" db="EMBL/GenBank/DDBJ databases">
        <title>Hemimetabolous genomes reveal molecular basis of termite eusociality.</title>
        <authorList>
            <person name="Harrison M.C."/>
            <person name="Jongepier E."/>
            <person name="Robertson H.M."/>
            <person name="Arning N."/>
            <person name="Bitard-Feildel T."/>
            <person name="Chao H."/>
            <person name="Childers C.P."/>
            <person name="Dinh H."/>
            <person name="Doddapaneni H."/>
            <person name="Dugan S."/>
            <person name="Gowin J."/>
            <person name="Greiner C."/>
            <person name="Han Y."/>
            <person name="Hu H."/>
            <person name="Hughes D.S.T."/>
            <person name="Huylmans A.-K."/>
            <person name="Kemena C."/>
            <person name="Kremer L.P.M."/>
            <person name="Lee S.L."/>
            <person name="Lopez-Ezquerra A."/>
            <person name="Mallet L."/>
            <person name="Monroy-Kuhn J.M."/>
            <person name="Moser A."/>
            <person name="Murali S.C."/>
            <person name="Muzny D.M."/>
            <person name="Otani S."/>
            <person name="Piulachs M.-D."/>
            <person name="Poelchau M."/>
            <person name="Qu J."/>
            <person name="Schaub F."/>
            <person name="Wada-Katsumata A."/>
            <person name="Worley K.C."/>
            <person name="Xie Q."/>
            <person name="Ylla G."/>
            <person name="Poulsen M."/>
            <person name="Gibbs R.A."/>
            <person name="Schal C."/>
            <person name="Richards S."/>
            <person name="Belles X."/>
            <person name="Korb J."/>
            <person name="Bornberg-Bauer E."/>
        </authorList>
    </citation>
    <scope>NUCLEOTIDE SEQUENCE [LARGE SCALE GENOMIC DNA]</scope>
    <source>
        <tissue evidence="10">Whole body</tissue>
    </source>
</reference>
<dbReference type="PANTHER" id="PTHR42643">
    <property type="entry name" value="IONOTROPIC RECEPTOR 20A-RELATED"/>
    <property type="match status" value="1"/>
</dbReference>
<keyword evidence="11" id="KW-1185">Reference proteome</keyword>
<dbReference type="Proteomes" id="UP000235965">
    <property type="component" value="Unassembled WGS sequence"/>
</dbReference>
<proteinExistence type="predicted"/>
<feature type="region of interest" description="Disordered" evidence="8">
    <location>
        <begin position="881"/>
        <end position="901"/>
    </location>
</feature>
<comment type="caution">
    <text evidence="10">The sequence shown here is derived from an EMBL/GenBank/DDBJ whole genome shotgun (WGS) entry which is preliminary data.</text>
</comment>
<feature type="transmembrane region" description="Helical" evidence="9">
    <location>
        <begin position="825"/>
        <end position="846"/>
    </location>
</feature>
<evidence type="ECO:0000256" key="2">
    <source>
        <dbReference type="ARBA" id="ARBA00022475"/>
    </source>
</evidence>
<name>A0A2J7QPS9_9NEOP</name>
<dbReference type="PANTHER" id="PTHR42643:SF30">
    <property type="entry name" value="IONOTROPIC RECEPTOR 40A-RELATED"/>
    <property type="match status" value="1"/>
</dbReference>
<keyword evidence="7" id="KW-0325">Glycoprotein</keyword>
<evidence type="ECO:0000256" key="6">
    <source>
        <dbReference type="ARBA" id="ARBA00023170"/>
    </source>
</evidence>
<feature type="transmembrane region" description="Helical" evidence="9">
    <location>
        <begin position="630"/>
        <end position="649"/>
    </location>
</feature>
<dbReference type="InParanoid" id="A0A2J7QPS9"/>